<evidence type="ECO:0000259" key="13">
    <source>
        <dbReference type="PROSITE" id="PS50885"/>
    </source>
</evidence>
<dbReference type="PROSITE" id="PS50109">
    <property type="entry name" value="HIS_KIN"/>
    <property type="match status" value="1"/>
</dbReference>
<dbReference type="CDD" id="cd06225">
    <property type="entry name" value="HAMP"/>
    <property type="match status" value="1"/>
</dbReference>
<dbReference type="SMART" id="SM00448">
    <property type="entry name" value="REC"/>
    <property type="match status" value="1"/>
</dbReference>
<dbReference type="PRINTS" id="PR00344">
    <property type="entry name" value="BCTRLSENSOR"/>
</dbReference>
<comment type="catalytic activity">
    <reaction evidence="1">
        <text>ATP + protein L-histidine = ADP + protein N-phospho-L-histidine.</text>
        <dbReference type="EC" id="2.7.13.3"/>
    </reaction>
</comment>
<dbReference type="RefSeq" id="WP_420903922.1">
    <property type="nucleotide sequence ID" value="NZ_BAAFGK010000002.1"/>
</dbReference>
<dbReference type="Gene3D" id="6.10.340.10">
    <property type="match status" value="1"/>
</dbReference>
<gene>
    <name evidence="15" type="primary">rcsC_8</name>
    <name evidence="15" type="ORF">SIID45300_00510</name>
</gene>
<dbReference type="SUPFAM" id="SSF158472">
    <property type="entry name" value="HAMP domain-like"/>
    <property type="match status" value="1"/>
</dbReference>
<dbReference type="InterPro" id="IPR036641">
    <property type="entry name" value="HPT_dom_sf"/>
</dbReference>
<dbReference type="InterPro" id="IPR036097">
    <property type="entry name" value="HisK_dim/P_sf"/>
</dbReference>
<dbReference type="CDD" id="cd16922">
    <property type="entry name" value="HATPase_EvgS-ArcB-TorS-like"/>
    <property type="match status" value="1"/>
</dbReference>
<evidence type="ECO:0000259" key="11">
    <source>
        <dbReference type="PROSITE" id="PS50109"/>
    </source>
</evidence>
<dbReference type="SUPFAM" id="SSF55874">
    <property type="entry name" value="ATPase domain of HSP90 chaperone/DNA topoisomerase II/histidine kinase"/>
    <property type="match status" value="1"/>
</dbReference>
<organism evidence="15 16">
    <name type="scientific">Candidatus Magnetaquiglobus chichijimensis</name>
    <dbReference type="NCBI Taxonomy" id="3141448"/>
    <lineage>
        <taxon>Bacteria</taxon>
        <taxon>Pseudomonadati</taxon>
        <taxon>Pseudomonadota</taxon>
        <taxon>Magnetococcia</taxon>
        <taxon>Magnetococcales</taxon>
        <taxon>Candidatus Magnetaquicoccaceae</taxon>
        <taxon>Candidatus Magnetaquiglobus</taxon>
    </lineage>
</organism>
<feature type="transmembrane region" description="Helical" evidence="10">
    <location>
        <begin position="12"/>
        <end position="35"/>
    </location>
</feature>
<protein>
    <recommendedName>
        <fullName evidence="3">histidine kinase</fullName>
        <ecNumber evidence="3">2.7.13.3</ecNumber>
    </recommendedName>
</protein>
<dbReference type="PROSITE" id="PS50894">
    <property type="entry name" value="HPT"/>
    <property type="match status" value="1"/>
</dbReference>
<keyword evidence="5 15" id="KW-0808">Transferase</keyword>
<feature type="domain" description="HPt" evidence="14">
    <location>
        <begin position="936"/>
        <end position="1032"/>
    </location>
</feature>
<evidence type="ECO:0000256" key="7">
    <source>
        <dbReference type="ARBA" id="ARBA00023012"/>
    </source>
</evidence>
<dbReference type="Pfam" id="PF00512">
    <property type="entry name" value="HisKA"/>
    <property type="match status" value="1"/>
</dbReference>
<feature type="domain" description="Histidine kinase" evidence="11">
    <location>
        <begin position="384"/>
        <end position="607"/>
    </location>
</feature>
<dbReference type="Pfam" id="PF02518">
    <property type="entry name" value="HATPase_c"/>
    <property type="match status" value="1"/>
</dbReference>
<dbReference type="CDD" id="cd00082">
    <property type="entry name" value="HisKA"/>
    <property type="match status" value="1"/>
</dbReference>
<evidence type="ECO:0000256" key="3">
    <source>
        <dbReference type="ARBA" id="ARBA00012438"/>
    </source>
</evidence>
<feature type="modified residue" description="Phosphohistidine" evidence="8">
    <location>
        <position position="978"/>
    </location>
</feature>
<comment type="caution">
    <text evidence="15">The sequence shown here is derived from an EMBL/GenBank/DDBJ whole genome shotgun (WGS) entry which is preliminary data.</text>
</comment>
<proteinExistence type="predicted"/>
<reference evidence="15 16" key="1">
    <citation type="submission" date="2024-09" db="EMBL/GenBank/DDBJ databases">
        <title>Draft genome sequence of Candidatus Magnetaquicoccaceae bacterium FCR-1.</title>
        <authorList>
            <person name="Shimoshige H."/>
            <person name="Shimamura S."/>
            <person name="Taoka A."/>
            <person name="Kobayashi H."/>
            <person name="Maekawa T."/>
        </authorList>
    </citation>
    <scope>NUCLEOTIDE SEQUENCE [LARGE SCALE GENOMIC DNA]</scope>
    <source>
        <strain evidence="15 16">FCR-1</strain>
    </source>
</reference>
<dbReference type="Gene3D" id="1.20.120.160">
    <property type="entry name" value="HPT domain"/>
    <property type="match status" value="1"/>
</dbReference>
<dbReference type="InterPro" id="IPR003594">
    <property type="entry name" value="HATPase_dom"/>
</dbReference>
<dbReference type="InterPro" id="IPR003661">
    <property type="entry name" value="HisK_dim/P_dom"/>
</dbReference>
<evidence type="ECO:0000256" key="4">
    <source>
        <dbReference type="ARBA" id="ARBA00022553"/>
    </source>
</evidence>
<dbReference type="EC" id="2.7.13.3" evidence="3"/>
<evidence type="ECO:0000256" key="1">
    <source>
        <dbReference type="ARBA" id="ARBA00000085"/>
    </source>
</evidence>
<dbReference type="Gene3D" id="1.10.287.130">
    <property type="match status" value="1"/>
</dbReference>
<dbReference type="InterPro" id="IPR003660">
    <property type="entry name" value="HAMP_dom"/>
</dbReference>
<keyword evidence="10" id="KW-1133">Transmembrane helix</keyword>
<dbReference type="PANTHER" id="PTHR45339:SF5">
    <property type="entry name" value="HISTIDINE KINASE"/>
    <property type="match status" value="1"/>
</dbReference>
<evidence type="ECO:0000256" key="6">
    <source>
        <dbReference type="ARBA" id="ARBA00022777"/>
    </source>
</evidence>
<keyword evidence="7" id="KW-0902">Two-component regulatory system</keyword>
<evidence type="ECO:0000259" key="14">
    <source>
        <dbReference type="PROSITE" id="PS50894"/>
    </source>
</evidence>
<accession>A0ABQ0C5N7</accession>
<dbReference type="InterPro" id="IPR004358">
    <property type="entry name" value="Sig_transdc_His_kin-like_C"/>
</dbReference>
<dbReference type="Pfam" id="PF01627">
    <property type="entry name" value="Hpt"/>
    <property type="match status" value="1"/>
</dbReference>
<name>A0ABQ0C5N7_9PROT</name>
<evidence type="ECO:0000256" key="9">
    <source>
        <dbReference type="PROSITE-ProRule" id="PRU00169"/>
    </source>
</evidence>
<evidence type="ECO:0000256" key="5">
    <source>
        <dbReference type="ARBA" id="ARBA00022679"/>
    </source>
</evidence>
<dbReference type="Gene3D" id="3.30.565.10">
    <property type="entry name" value="Histidine kinase-like ATPase, C-terminal domain"/>
    <property type="match status" value="1"/>
</dbReference>
<dbReference type="InterPro" id="IPR011006">
    <property type="entry name" value="CheY-like_superfamily"/>
</dbReference>
<dbReference type="PROSITE" id="PS50110">
    <property type="entry name" value="RESPONSE_REGULATORY"/>
    <property type="match status" value="2"/>
</dbReference>
<dbReference type="GO" id="GO:0004673">
    <property type="term" value="F:protein histidine kinase activity"/>
    <property type="evidence" value="ECO:0007669"/>
    <property type="project" value="UniProtKB-EC"/>
</dbReference>
<evidence type="ECO:0000256" key="2">
    <source>
        <dbReference type="ARBA" id="ARBA00004370"/>
    </source>
</evidence>
<dbReference type="Gene3D" id="3.40.50.2300">
    <property type="match status" value="1"/>
</dbReference>
<keyword evidence="10" id="KW-0472">Membrane</keyword>
<evidence type="ECO:0000313" key="15">
    <source>
        <dbReference type="EMBL" id="GAB0056205.1"/>
    </source>
</evidence>
<dbReference type="InterPro" id="IPR005467">
    <property type="entry name" value="His_kinase_dom"/>
</dbReference>
<dbReference type="SMART" id="SM00388">
    <property type="entry name" value="HisKA"/>
    <property type="match status" value="1"/>
</dbReference>
<feature type="domain" description="Response regulatory" evidence="12">
    <location>
        <begin position="778"/>
        <end position="894"/>
    </location>
</feature>
<keyword evidence="4 9" id="KW-0597">Phosphoprotein</keyword>
<dbReference type="PROSITE" id="PS50885">
    <property type="entry name" value="HAMP"/>
    <property type="match status" value="1"/>
</dbReference>
<evidence type="ECO:0000313" key="16">
    <source>
        <dbReference type="Proteomes" id="UP001628193"/>
    </source>
</evidence>
<comment type="subcellular location">
    <subcellularLocation>
        <location evidence="2">Membrane</location>
    </subcellularLocation>
</comment>
<evidence type="ECO:0000256" key="8">
    <source>
        <dbReference type="PROSITE-ProRule" id="PRU00110"/>
    </source>
</evidence>
<feature type="modified residue" description="4-aspartylphosphate" evidence="9">
    <location>
        <position position="682"/>
    </location>
</feature>
<dbReference type="PANTHER" id="PTHR45339">
    <property type="entry name" value="HYBRID SIGNAL TRANSDUCTION HISTIDINE KINASE J"/>
    <property type="match status" value="1"/>
</dbReference>
<keyword evidence="10" id="KW-0812">Transmembrane</keyword>
<keyword evidence="16" id="KW-1185">Reference proteome</keyword>
<dbReference type="CDD" id="cd17546">
    <property type="entry name" value="REC_hyHK_CKI1_RcsC-like"/>
    <property type="match status" value="1"/>
</dbReference>
<dbReference type="SMART" id="SM00387">
    <property type="entry name" value="HATPase_c"/>
    <property type="match status" value="1"/>
</dbReference>
<dbReference type="Proteomes" id="UP001628193">
    <property type="component" value="Unassembled WGS sequence"/>
</dbReference>
<dbReference type="EMBL" id="BAAFGK010000002">
    <property type="protein sequence ID" value="GAB0056205.1"/>
    <property type="molecule type" value="Genomic_DNA"/>
</dbReference>
<dbReference type="SUPFAM" id="SSF52172">
    <property type="entry name" value="CheY-like"/>
    <property type="match status" value="2"/>
</dbReference>
<keyword evidence="6 15" id="KW-0418">Kinase</keyword>
<evidence type="ECO:0000259" key="12">
    <source>
        <dbReference type="PROSITE" id="PS50110"/>
    </source>
</evidence>
<dbReference type="InterPro" id="IPR001789">
    <property type="entry name" value="Sig_transdc_resp-reg_receiver"/>
</dbReference>
<feature type="domain" description="Response regulatory" evidence="12">
    <location>
        <begin position="626"/>
        <end position="750"/>
    </location>
</feature>
<evidence type="ECO:0000256" key="10">
    <source>
        <dbReference type="SAM" id="Phobius"/>
    </source>
</evidence>
<dbReference type="InterPro" id="IPR008207">
    <property type="entry name" value="Sig_transdc_His_kin_Hpt_dom"/>
</dbReference>
<dbReference type="InterPro" id="IPR036890">
    <property type="entry name" value="HATPase_C_sf"/>
</dbReference>
<feature type="domain" description="HAMP" evidence="13">
    <location>
        <begin position="310"/>
        <end position="362"/>
    </location>
</feature>
<feature type="modified residue" description="4-aspartylphosphate" evidence="9">
    <location>
        <position position="827"/>
    </location>
</feature>
<dbReference type="Pfam" id="PF00672">
    <property type="entry name" value="HAMP"/>
    <property type="match status" value="1"/>
</dbReference>
<dbReference type="SMART" id="SM00304">
    <property type="entry name" value="HAMP"/>
    <property type="match status" value="1"/>
</dbReference>
<dbReference type="Pfam" id="PF00072">
    <property type="entry name" value="Response_reg"/>
    <property type="match status" value="1"/>
</dbReference>
<dbReference type="SUPFAM" id="SSF47226">
    <property type="entry name" value="Histidine-containing phosphotransfer domain, HPT domain"/>
    <property type="match status" value="1"/>
</dbReference>
<sequence length="1126" mass="125372">MIPLGRSIFHKLLAWFVGVGVVLILIFGTAQFVIVKRQIQQELEQAARHALDEAADSFERGVVIPLESALRILERLSGLDEMLQAWGDKALLIKPNVERNFLHVASAHRGLFLSIRYFDSRGVERVAVADNRRLRDPVNLTDYTGTDPYYAEARALHADLIHGPVGALRFRGPFRMVDGRWTLLAGIPKRDPEIGELAGVVLIHGDLADFLRHIIDLRVWGHQGARLFIAKGRGFEPLDGGGVLTLGEMDGMLTREVRLGGDDHAMQFRMAFPLTAAMLHDPVMRALHQALVPLFLLLVIITGLAYRISRRLAAPIIELRRGMDAIGLGRFDTSIPVTTRDEIGELAETFNRMGRDLREMTRELSNSRAAAEEANRSKSLFLANMSHEIRTPMNAVIGLTDLALAQELSPKVHDYLRKISHASRSLLRIINDLLDYSKVDAGRLELDNIDFKPRELFDHLIELFRVQIAGKRITLLFSVTEVCQTSLHGDPLRLEQILMNLIGNAVKFTPEGGEVEVSVRRLHHAGEVPIQLHFKVRDTGIGITDEQAGRLFQPFSQADLSVTRTHGGSGLGLAICKRLVEMMNGRIWLESQPGVGSTFHFIARFQPAVIADAMDLLLPREWRGLAVLVVIAHPGLRATVEGMLRQFQASVVAVASVEAALARIGHARARGIDRPFRLAVLDDEMPEWADRELENRFRSVLFDGEGAGRVLRLVGSGQGPEGEILGAEGEIRLVKPVGCTRLFAAILELCDPERIRNAGVVPHDPDPNHLVGDLSGARVLLVEDNLINRQVAEENLVGFGIEVEMADNGQEAVQMVSTRSYDLVLMDVQMPVMDGLAAARLIRSDGRFETLPILAMTAHALEEDQRATRDAGMNGHISKPIRRTELLAVLREWLPSRHGFVRSARAWEGADRGARRAEGSDELLDRAGLLDRINHKQGLLRSLLGEFLRHFDGLPGTLRGMLEDGSPEGVAEARKRVHALKGSAGNLTAMTLFNAAQAFEFVLKQESGTAWWGGLERLEESLERTFEAIRLWLRELDREEVQHDAAHPDSQAPLDRAWVTTMMREMDLLLARQDLASQDLMESLVSMLGRREESQRLEEAIDRLEFTVARVELQALAERLGVVLER</sequence>
<dbReference type="SUPFAM" id="SSF47384">
    <property type="entry name" value="Homodimeric domain of signal transducing histidine kinase"/>
    <property type="match status" value="1"/>
</dbReference>